<accession>A0A9P4JPB0</accession>
<dbReference type="Proteomes" id="UP000799536">
    <property type="component" value="Unassembled WGS sequence"/>
</dbReference>
<dbReference type="InterPro" id="IPR045702">
    <property type="entry name" value="DUF6060"/>
</dbReference>
<reference evidence="1" key="1">
    <citation type="journal article" date="2020" name="Stud. Mycol.">
        <title>101 Dothideomycetes genomes: a test case for predicting lifestyles and emergence of pathogens.</title>
        <authorList>
            <person name="Haridas S."/>
            <person name="Albert R."/>
            <person name="Binder M."/>
            <person name="Bloem J."/>
            <person name="Labutti K."/>
            <person name="Salamov A."/>
            <person name="Andreopoulos B."/>
            <person name="Baker S."/>
            <person name="Barry K."/>
            <person name="Bills G."/>
            <person name="Bluhm B."/>
            <person name="Cannon C."/>
            <person name="Castanera R."/>
            <person name="Culley D."/>
            <person name="Daum C."/>
            <person name="Ezra D."/>
            <person name="Gonzalez J."/>
            <person name="Henrissat B."/>
            <person name="Kuo A."/>
            <person name="Liang C."/>
            <person name="Lipzen A."/>
            <person name="Lutzoni F."/>
            <person name="Magnuson J."/>
            <person name="Mondo S."/>
            <person name="Nolan M."/>
            <person name="Ohm R."/>
            <person name="Pangilinan J."/>
            <person name="Park H.-J."/>
            <person name="Ramirez L."/>
            <person name="Alfaro M."/>
            <person name="Sun H."/>
            <person name="Tritt A."/>
            <person name="Yoshinaga Y."/>
            <person name="Zwiers L.-H."/>
            <person name="Turgeon B."/>
            <person name="Goodwin S."/>
            <person name="Spatafora J."/>
            <person name="Crous P."/>
            <person name="Grigoriev I."/>
        </authorList>
    </citation>
    <scope>NUCLEOTIDE SEQUENCE</scope>
    <source>
        <strain evidence="1">ATCC 74209</strain>
    </source>
</reference>
<gene>
    <name evidence="1" type="ORF">GQ43DRAFT_17407</name>
</gene>
<evidence type="ECO:0000313" key="2">
    <source>
        <dbReference type="Proteomes" id="UP000799536"/>
    </source>
</evidence>
<sequence>MYSRIAVPNWPTNGEGSYSVHVDESTIPEGCQWVFFSGAPDDDQVNQGECFNFYRRVPSEGKCTSLSLAPRFGYAMCCGDACTVEAGDFPTKPSKRSLPISKSSAVRPRDVTQIKRSPPFSRPFKRDDCAFKPSNGETNAVITYGQQVRVTSLLDCQSTTECTDGVSFSYSQSTTNTFGVSTELGGSLFEILSASISFSYEHSETEEKSYETTYSGTRPAGSKGYITFTPKMECSPKGTFTGDCNDWKTDVEGNACFPVFISGAPDGIFTFVQTN</sequence>
<comment type="caution">
    <text evidence="1">The sequence shown here is derived from an EMBL/GenBank/DDBJ whole genome shotgun (WGS) entry which is preliminary data.</text>
</comment>
<dbReference type="SUPFAM" id="SSF56973">
    <property type="entry name" value="Aerolisin/ETX pore-forming domain"/>
    <property type="match status" value="1"/>
</dbReference>
<organism evidence="1 2">
    <name type="scientific">Delitschia confertaspora ATCC 74209</name>
    <dbReference type="NCBI Taxonomy" id="1513339"/>
    <lineage>
        <taxon>Eukaryota</taxon>
        <taxon>Fungi</taxon>
        <taxon>Dikarya</taxon>
        <taxon>Ascomycota</taxon>
        <taxon>Pezizomycotina</taxon>
        <taxon>Dothideomycetes</taxon>
        <taxon>Pleosporomycetidae</taxon>
        <taxon>Pleosporales</taxon>
        <taxon>Delitschiaceae</taxon>
        <taxon>Delitschia</taxon>
    </lineage>
</organism>
<keyword evidence="2" id="KW-1185">Reference proteome</keyword>
<protein>
    <submittedName>
        <fullName evidence="1">Uncharacterized protein</fullName>
    </submittedName>
</protein>
<dbReference type="OrthoDB" id="3787932at2759"/>
<dbReference type="Pfam" id="PF19535">
    <property type="entry name" value="DUF6060"/>
    <property type="match status" value="1"/>
</dbReference>
<name>A0A9P4JPB0_9PLEO</name>
<evidence type="ECO:0000313" key="1">
    <source>
        <dbReference type="EMBL" id="KAF2201914.1"/>
    </source>
</evidence>
<proteinExistence type="predicted"/>
<dbReference type="AlphaFoldDB" id="A0A9P4JPB0"/>
<dbReference type="EMBL" id="ML993956">
    <property type="protein sequence ID" value="KAF2201914.1"/>
    <property type="molecule type" value="Genomic_DNA"/>
</dbReference>